<dbReference type="AlphaFoldDB" id="A0A844E2W0"/>
<evidence type="ECO:0000313" key="2">
    <source>
        <dbReference type="Proteomes" id="UP000431304"/>
    </source>
</evidence>
<sequence length="107" mass="12476">MARTNNEISVNKGVLDSAANMVKLGIRWMTEKDSLSAGDTEAIRADHSPVGEIIETERKYVSEADGLVEVSFQIPCRDWMILKKSIQWHWMEKKLREIRNKYIRKFH</sequence>
<proteinExistence type="predicted"/>
<gene>
    <name evidence="1" type="ORF">GKE72_13830</name>
</gene>
<reference evidence="1 2" key="1">
    <citation type="journal article" date="2019" name="Nat. Med.">
        <title>A library of human gut bacterial isolates paired with longitudinal multiomics data enables mechanistic microbiome research.</title>
        <authorList>
            <person name="Poyet M."/>
            <person name="Groussin M."/>
            <person name="Gibbons S.M."/>
            <person name="Avila-Pacheco J."/>
            <person name="Jiang X."/>
            <person name="Kearney S.M."/>
            <person name="Perrotta A.R."/>
            <person name="Berdy B."/>
            <person name="Zhao S."/>
            <person name="Lieberman T.D."/>
            <person name="Swanson P.K."/>
            <person name="Smith M."/>
            <person name="Roesemann S."/>
            <person name="Alexander J.E."/>
            <person name="Rich S.A."/>
            <person name="Livny J."/>
            <person name="Vlamakis H."/>
            <person name="Clish C."/>
            <person name="Bullock K."/>
            <person name="Deik A."/>
            <person name="Scott J."/>
            <person name="Pierce K.A."/>
            <person name="Xavier R.J."/>
            <person name="Alm E.J."/>
        </authorList>
    </citation>
    <scope>NUCLEOTIDE SEQUENCE [LARGE SCALE GENOMIC DNA]</scope>
    <source>
        <strain evidence="1 2">BIOML-A3</strain>
    </source>
</reference>
<evidence type="ECO:0000313" key="1">
    <source>
        <dbReference type="EMBL" id="MSD17115.1"/>
    </source>
</evidence>
<comment type="caution">
    <text evidence="1">The sequence shown here is derived from an EMBL/GenBank/DDBJ whole genome shotgun (WGS) entry which is preliminary data.</text>
</comment>
<dbReference type="RefSeq" id="WP_129899888.1">
    <property type="nucleotide sequence ID" value="NZ_RCYH01000010.1"/>
</dbReference>
<name>A0A844E2W0_EUBRA</name>
<accession>A0A844E2W0</accession>
<protein>
    <submittedName>
        <fullName evidence="1">Uncharacterized protein</fullName>
    </submittedName>
</protein>
<dbReference type="EMBL" id="WKRA01000029">
    <property type="protein sequence ID" value="MSD17115.1"/>
    <property type="molecule type" value="Genomic_DNA"/>
</dbReference>
<dbReference type="Proteomes" id="UP000431304">
    <property type="component" value="Unassembled WGS sequence"/>
</dbReference>
<organism evidence="1 2">
    <name type="scientific">Eubacterium ramulus</name>
    <dbReference type="NCBI Taxonomy" id="39490"/>
    <lineage>
        <taxon>Bacteria</taxon>
        <taxon>Bacillati</taxon>
        <taxon>Bacillota</taxon>
        <taxon>Clostridia</taxon>
        <taxon>Eubacteriales</taxon>
        <taxon>Eubacteriaceae</taxon>
        <taxon>Eubacterium</taxon>
    </lineage>
</organism>